<keyword evidence="5 10" id="KW-0808">Transferase</keyword>
<dbReference type="EC" id="2.3.1.222" evidence="3 10"/>
<organism evidence="11">
    <name type="scientific">Limosilactobacillus reuteri</name>
    <name type="common">Lactobacillus reuteri</name>
    <dbReference type="NCBI Taxonomy" id="1598"/>
    <lineage>
        <taxon>Bacteria</taxon>
        <taxon>Bacillati</taxon>
        <taxon>Bacillota</taxon>
        <taxon>Bacilli</taxon>
        <taxon>Lactobacillales</taxon>
        <taxon>Lactobacillaceae</taxon>
        <taxon>Limosilactobacillus</taxon>
    </lineage>
</organism>
<comment type="function">
    <text evidence="10">Involved in 1,2-propanediol (1,2-PD) degradation by catalyzing the conversion of propanoyl-CoA to propanoyl-phosphate.</text>
</comment>
<evidence type="ECO:0000256" key="7">
    <source>
        <dbReference type="ARBA" id="ARBA00022833"/>
    </source>
</evidence>
<evidence type="ECO:0000256" key="4">
    <source>
        <dbReference type="ARBA" id="ARBA00020837"/>
    </source>
</evidence>
<comment type="pathway">
    <text evidence="10">Polyol metabolism; 1,2-propanediol degradation.</text>
</comment>
<evidence type="ECO:0000256" key="10">
    <source>
        <dbReference type="PIRNR" id="PIRNR010130"/>
    </source>
</evidence>
<evidence type="ECO:0000256" key="3">
    <source>
        <dbReference type="ARBA" id="ARBA00012206"/>
    </source>
</evidence>
<evidence type="ECO:0000313" key="13">
    <source>
        <dbReference type="Proteomes" id="UP000235484"/>
    </source>
</evidence>
<comment type="catalytic activity">
    <reaction evidence="9 10">
        <text>propanoyl-CoA + phosphate = propanoyl phosphate + CoA</text>
        <dbReference type="Rhea" id="RHEA:28046"/>
        <dbReference type="ChEBI" id="CHEBI:43474"/>
        <dbReference type="ChEBI" id="CHEBI:57287"/>
        <dbReference type="ChEBI" id="CHEBI:57392"/>
        <dbReference type="ChEBI" id="CHEBI:58933"/>
        <dbReference type="EC" id="2.3.1.222"/>
    </reaction>
</comment>
<evidence type="ECO:0000256" key="2">
    <source>
        <dbReference type="ARBA" id="ARBA00007342"/>
    </source>
</evidence>
<keyword evidence="8 10" id="KW-0012">Acyltransferase</keyword>
<dbReference type="GO" id="GO:0046872">
    <property type="term" value="F:metal ion binding"/>
    <property type="evidence" value="ECO:0007669"/>
    <property type="project" value="UniProtKB-KW"/>
</dbReference>
<name>A0A0U5JTM3_LIMRT</name>
<dbReference type="PANTHER" id="PTHR39453:SF1">
    <property type="entry name" value="PHOSPHATE PROPANOYLTRANSFERASE"/>
    <property type="match status" value="1"/>
</dbReference>
<reference evidence="11" key="1">
    <citation type="submission" date="2015-10" db="EMBL/GenBank/DDBJ databases">
        <authorList>
            <person name="Gilbert D.G."/>
        </authorList>
    </citation>
    <scope>NUCLEOTIDE SEQUENCE</scope>
    <source>
        <strain evidence="12">20-2</strain>
        <strain evidence="11">3c6</strain>
    </source>
</reference>
<dbReference type="GO" id="GO:0051144">
    <property type="term" value="P:1,2-propanediol catabolic process"/>
    <property type="evidence" value="ECO:0007669"/>
    <property type="project" value="UniProtKB-UniPathway"/>
</dbReference>
<evidence type="ECO:0000256" key="1">
    <source>
        <dbReference type="ARBA" id="ARBA00001947"/>
    </source>
</evidence>
<accession>A0A0U5JTM3</accession>
<dbReference type="Proteomes" id="UP000235484">
    <property type="component" value="Unassembled WGS sequence"/>
</dbReference>
<evidence type="ECO:0000256" key="5">
    <source>
        <dbReference type="ARBA" id="ARBA00022679"/>
    </source>
</evidence>
<evidence type="ECO:0000256" key="6">
    <source>
        <dbReference type="ARBA" id="ARBA00022723"/>
    </source>
</evidence>
<evidence type="ECO:0000313" key="11">
    <source>
        <dbReference type="EMBL" id="CUR39215.1"/>
    </source>
</evidence>
<dbReference type="GO" id="GO:0016747">
    <property type="term" value="F:acyltransferase activity, transferring groups other than amino-acyl groups"/>
    <property type="evidence" value="ECO:0007669"/>
    <property type="project" value="InterPro"/>
</dbReference>
<dbReference type="RefSeq" id="WP_102816765.1">
    <property type="nucleotide sequence ID" value="NZ_LN887650.1"/>
</dbReference>
<keyword evidence="7" id="KW-0862">Zinc</keyword>
<dbReference type="AlphaFoldDB" id="A0A0U5JTM3"/>
<keyword evidence="6" id="KW-0479">Metal-binding</keyword>
<proteinExistence type="inferred from homology"/>
<dbReference type="EMBL" id="LN887650">
    <property type="protein sequence ID" value="CUR41973.1"/>
    <property type="molecule type" value="Genomic_DNA"/>
</dbReference>
<dbReference type="Pfam" id="PF06130">
    <property type="entry name" value="PTAC"/>
    <property type="match status" value="1"/>
</dbReference>
<evidence type="ECO:0000256" key="9">
    <source>
        <dbReference type="ARBA" id="ARBA00047589"/>
    </source>
</evidence>
<comment type="cofactor">
    <cofactor evidence="1">
        <name>Zn(2+)</name>
        <dbReference type="ChEBI" id="CHEBI:29105"/>
    </cofactor>
</comment>
<dbReference type="UniPathway" id="UPA00621"/>
<evidence type="ECO:0000256" key="8">
    <source>
        <dbReference type="ARBA" id="ARBA00023315"/>
    </source>
</evidence>
<protein>
    <recommendedName>
        <fullName evidence="4 10">Phosphate propanoyltransferase</fullName>
        <ecNumber evidence="3 10">2.3.1.222</ecNumber>
    </recommendedName>
</protein>
<comment type="similarity">
    <text evidence="2 10">Belongs to the PduL family.</text>
</comment>
<gene>
    <name evidence="11" type="primary">pduL</name>
    <name evidence="12" type="ORF">LRLP16767_LR202_01800</name>
    <name evidence="11" type="ORF">LRLP16767_LR3C6_01181</name>
</gene>
<dbReference type="EMBL" id="LN887421">
    <property type="protein sequence ID" value="CUR39215.1"/>
    <property type="molecule type" value="Genomic_DNA"/>
</dbReference>
<dbReference type="InterPro" id="IPR008300">
    <property type="entry name" value="PTAC"/>
</dbReference>
<reference evidence="13" key="2">
    <citation type="submission" date="2015-10" db="EMBL/GenBank/DDBJ databases">
        <authorList>
            <person name="Crossman L.C."/>
        </authorList>
    </citation>
    <scope>NUCLEOTIDE SEQUENCE [LARGE SCALE GENOMIC DNA]</scope>
    <source>
        <strain evidence="13">20-2</strain>
    </source>
</reference>
<dbReference type="PIRSF" id="PIRSF010130">
    <property type="entry name" value="PduL"/>
    <property type="match status" value="1"/>
</dbReference>
<dbReference type="NCBIfam" id="NF011652">
    <property type="entry name" value="PRK15070.1"/>
    <property type="match status" value="1"/>
</dbReference>
<sequence length="214" mass="23902">MDEEHLRALIRTIVRETLNPNLVPIGVSNHHVHLTEEDFQKLFPGQKIEMLKKLRQHADFAAKQTVDLVGPKGTIEHVRLMGPFRSHSQVEIARSENFTLGIDAPIRMSGDLDGTPSIKVRSPYAEIEIQGVIVAKRHIHMSLEDAKRFGVKLGDSMQVEVDGDGGRKTIFDDVVARPREDFVLEMHIDTDEANAANVGLGNNSFGKVIIKKKN</sequence>
<dbReference type="PANTHER" id="PTHR39453">
    <property type="entry name" value="PHOSPHATE PROPANOYLTRANSFERASE"/>
    <property type="match status" value="1"/>
</dbReference>
<evidence type="ECO:0000313" key="12">
    <source>
        <dbReference type="EMBL" id="CUR41973.1"/>
    </source>
</evidence>